<name>A0ABY7FN27_MYAAR</name>
<reference evidence="1" key="1">
    <citation type="submission" date="2022-11" db="EMBL/GenBank/DDBJ databases">
        <title>Centuries of genome instability and evolution in soft-shell clam transmissible cancer (bioRxiv).</title>
        <authorList>
            <person name="Hart S.F.M."/>
            <person name="Yonemitsu M.A."/>
            <person name="Giersch R.M."/>
            <person name="Beal B.F."/>
            <person name="Arriagada G."/>
            <person name="Davis B.W."/>
            <person name="Ostrander E.A."/>
            <person name="Goff S.P."/>
            <person name="Metzger M.J."/>
        </authorList>
    </citation>
    <scope>NUCLEOTIDE SEQUENCE</scope>
    <source>
        <strain evidence="1">MELC-2E11</strain>
        <tissue evidence="1">Siphon/mantle</tissue>
    </source>
</reference>
<keyword evidence="2" id="KW-1185">Reference proteome</keyword>
<sequence>MSKNVQCLLDYYLTAGGHSKQMPNFLLFGSLVQTNTGVTEFDLGPDTHVTSIGKCVVTDLEELALRLKKENNDISKRENRLTSCRQDCDMSYMEVRTVS</sequence>
<gene>
    <name evidence="1" type="ORF">MAR_036393</name>
</gene>
<organism evidence="1 2">
    <name type="scientific">Mya arenaria</name>
    <name type="common">Soft-shell clam</name>
    <dbReference type="NCBI Taxonomy" id="6604"/>
    <lineage>
        <taxon>Eukaryota</taxon>
        <taxon>Metazoa</taxon>
        <taxon>Spiralia</taxon>
        <taxon>Lophotrochozoa</taxon>
        <taxon>Mollusca</taxon>
        <taxon>Bivalvia</taxon>
        <taxon>Autobranchia</taxon>
        <taxon>Heteroconchia</taxon>
        <taxon>Euheterodonta</taxon>
        <taxon>Imparidentia</taxon>
        <taxon>Neoheterodontei</taxon>
        <taxon>Myida</taxon>
        <taxon>Myoidea</taxon>
        <taxon>Myidae</taxon>
        <taxon>Mya</taxon>
    </lineage>
</organism>
<evidence type="ECO:0000313" key="1">
    <source>
        <dbReference type="EMBL" id="WAR22724.1"/>
    </source>
</evidence>
<dbReference type="Proteomes" id="UP001164746">
    <property type="component" value="Chromosome 13"/>
</dbReference>
<proteinExistence type="predicted"/>
<protein>
    <submittedName>
        <fullName evidence="1">Uncharacterized protein</fullName>
    </submittedName>
</protein>
<accession>A0ABY7FN27</accession>
<evidence type="ECO:0000313" key="2">
    <source>
        <dbReference type="Proteomes" id="UP001164746"/>
    </source>
</evidence>
<dbReference type="EMBL" id="CP111024">
    <property type="protein sequence ID" value="WAR22724.1"/>
    <property type="molecule type" value="Genomic_DNA"/>
</dbReference>